<dbReference type="SUPFAM" id="SSF50129">
    <property type="entry name" value="GroES-like"/>
    <property type="match status" value="1"/>
</dbReference>
<comment type="similarity">
    <text evidence="2">Belongs to the zinc-containing alcohol dehydrogenase family.</text>
</comment>
<evidence type="ECO:0000259" key="6">
    <source>
        <dbReference type="Pfam" id="PF08240"/>
    </source>
</evidence>
<dbReference type="GO" id="GO:0008270">
    <property type="term" value="F:zinc ion binding"/>
    <property type="evidence" value="ECO:0007669"/>
    <property type="project" value="InterPro"/>
</dbReference>
<dbReference type="GO" id="GO:0034079">
    <property type="term" value="P:butanediol biosynthetic process"/>
    <property type="evidence" value="ECO:0007669"/>
    <property type="project" value="TreeGrafter"/>
</dbReference>
<evidence type="ECO:0000256" key="2">
    <source>
        <dbReference type="ARBA" id="ARBA00008072"/>
    </source>
</evidence>
<reference evidence="8" key="1">
    <citation type="journal article" date="2017" name="Nat. Microbiol.">
        <title>Global analysis of biosynthetic gene clusters reveals vast potential of secondary metabolite production in Penicillium species.</title>
        <authorList>
            <person name="Nielsen J.C."/>
            <person name="Grijseels S."/>
            <person name="Prigent S."/>
            <person name="Ji B."/>
            <person name="Dainat J."/>
            <person name="Nielsen K.F."/>
            <person name="Frisvad J.C."/>
            <person name="Workman M."/>
            <person name="Nielsen J."/>
        </authorList>
    </citation>
    <scope>NUCLEOTIDE SEQUENCE [LARGE SCALE GENOMIC DNA]</scope>
    <source>
        <strain evidence="8">IBT 11843</strain>
    </source>
</reference>
<dbReference type="PROSITE" id="PS00059">
    <property type="entry name" value="ADH_ZINC"/>
    <property type="match status" value="1"/>
</dbReference>
<dbReference type="OrthoDB" id="3941538at2759"/>
<dbReference type="InterPro" id="IPR002328">
    <property type="entry name" value="ADH_Zn_CS"/>
</dbReference>
<evidence type="ECO:0000313" key="8">
    <source>
        <dbReference type="Proteomes" id="UP000191522"/>
    </source>
</evidence>
<sequence>MALMRQYNITALRYYGKEDIRLEQIPSRPCKPNEVRIEVAYCGICGSDIHEYLDGPIFPPQPGTKNPWTGESLPVTLGHEMSGVIVELGSAVTDLKVGSKVAVNPALDD</sequence>
<dbReference type="InterPro" id="IPR013154">
    <property type="entry name" value="ADH-like_N"/>
</dbReference>
<comment type="caution">
    <text evidence="7">The sequence shown here is derived from an EMBL/GenBank/DDBJ whole genome shotgun (WGS) entry which is preliminary data.</text>
</comment>
<feature type="domain" description="Alcohol dehydrogenase-like N-terminal" evidence="6">
    <location>
        <begin position="31"/>
        <end position="106"/>
    </location>
</feature>
<dbReference type="Pfam" id="PF08240">
    <property type="entry name" value="ADH_N"/>
    <property type="match status" value="1"/>
</dbReference>
<proteinExistence type="inferred from homology"/>
<evidence type="ECO:0000313" key="7">
    <source>
        <dbReference type="EMBL" id="OQD72774.1"/>
    </source>
</evidence>
<dbReference type="EMBL" id="MDYL01000019">
    <property type="protein sequence ID" value="OQD72774.1"/>
    <property type="molecule type" value="Genomic_DNA"/>
</dbReference>
<protein>
    <recommendedName>
        <fullName evidence="6">Alcohol dehydrogenase-like N-terminal domain-containing protein</fullName>
    </recommendedName>
</protein>
<evidence type="ECO:0000256" key="5">
    <source>
        <dbReference type="ARBA" id="ARBA00023002"/>
    </source>
</evidence>
<evidence type="ECO:0000256" key="1">
    <source>
        <dbReference type="ARBA" id="ARBA00001947"/>
    </source>
</evidence>
<dbReference type="GO" id="GO:0005737">
    <property type="term" value="C:cytoplasm"/>
    <property type="evidence" value="ECO:0007669"/>
    <property type="project" value="TreeGrafter"/>
</dbReference>
<dbReference type="Proteomes" id="UP000191522">
    <property type="component" value="Unassembled WGS sequence"/>
</dbReference>
<accession>A0A1V6P737</accession>
<name>A0A1V6P737_PENDC</name>
<keyword evidence="8" id="KW-1185">Reference proteome</keyword>
<keyword evidence="5" id="KW-0560">Oxidoreductase</keyword>
<dbReference type="PANTHER" id="PTHR43161:SF23">
    <property type="entry name" value="(R,R)-BUTANEDIOL DEHYDROGENASE-RELATED"/>
    <property type="match status" value="1"/>
</dbReference>
<dbReference type="PANTHER" id="PTHR43161">
    <property type="entry name" value="SORBITOL DEHYDROGENASE"/>
    <property type="match status" value="1"/>
</dbReference>
<keyword evidence="3" id="KW-0479">Metal-binding</keyword>
<dbReference type="STRING" id="69771.A0A1V6P737"/>
<organism evidence="7 8">
    <name type="scientific">Penicillium decumbens</name>
    <dbReference type="NCBI Taxonomy" id="69771"/>
    <lineage>
        <taxon>Eukaryota</taxon>
        <taxon>Fungi</taxon>
        <taxon>Dikarya</taxon>
        <taxon>Ascomycota</taxon>
        <taxon>Pezizomycotina</taxon>
        <taxon>Eurotiomycetes</taxon>
        <taxon>Eurotiomycetidae</taxon>
        <taxon>Eurotiales</taxon>
        <taxon>Aspergillaceae</taxon>
        <taxon>Penicillium</taxon>
    </lineage>
</organism>
<gene>
    <name evidence="7" type="ORF">PENDEC_c019G04577</name>
</gene>
<evidence type="ECO:0000256" key="4">
    <source>
        <dbReference type="ARBA" id="ARBA00022833"/>
    </source>
</evidence>
<evidence type="ECO:0000256" key="3">
    <source>
        <dbReference type="ARBA" id="ARBA00022723"/>
    </source>
</evidence>
<comment type="cofactor">
    <cofactor evidence="1">
        <name>Zn(2+)</name>
        <dbReference type="ChEBI" id="CHEBI:29105"/>
    </cofactor>
</comment>
<keyword evidence="4" id="KW-0862">Zinc</keyword>
<dbReference type="InterPro" id="IPR011032">
    <property type="entry name" value="GroES-like_sf"/>
</dbReference>
<dbReference type="Gene3D" id="3.90.180.10">
    <property type="entry name" value="Medium-chain alcohol dehydrogenases, catalytic domain"/>
    <property type="match status" value="1"/>
</dbReference>
<dbReference type="AlphaFoldDB" id="A0A1V6P737"/>
<dbReference type="GO" id="GO:0000721">
    <property type="term" value="F:(R,R)-butanediol dehydrogenase activity"/>
    <property type="evidence" value="ECO:0007669"/>
    <property type="project" value="TreeGrafter"/>
</dbReference>